<evidence type="ECO:0000313" key="1">
    <source>
        <dbReference type="EMBL" id="WIM89786.1"/>
    </source>
</evidence>
<dbReference type="EMBL" id="CP126981">
    <property type="protein sequence ID" value="WIM89786.1"/>
    <property type="molecule type" value="Genomic_DNA"/>
</dbReference>
<name>A0ABY8W362_9MYCO</name>
<dbReference type="RefSeq" id="WP_285190526.1">
    <property type="nucleotide sequence ID" value="NZ_CP126981.1"/>
</dbReference>
<dbReference type="Proteomes" id="UP001236585">
    <property type="component" value="Chromosome"/>
</dbReference>
<keyword evidence="2" id="KW-1185">Reference proteome</keyword>
<reference evidence="1 2" key="1">
    <citation type="journal article" date="2023" name="Microbiol. Resour. Announc.">
        <title>Complete Genome Sequence of Mycobacterium wuenschmanii, a novel Nontuberculous Mycobacterium Isolated from a captive population of Amazon Milk Frogs.</title>
        <authorList>
            <person name="Hicks J."/>
            <person name="Zeineldin M."/>
            <person name="Ward H."/>
            <person name="Wuenschmann A."/>
            <person name="Camp P."/>
            <person name="Farrell D."/>
            <person name="Lehman K."/>
            <person name="Thacker T."/>
            <person name="Cuthbert E."/>
        </authorList>
    </citation>
    <scope>NUCLEOTIDE SEQUENCE [LARGE SCALE GENOMIC DNA]</scope>
    <source>
        <strain evidence="1 2">Wuenschmanii</strain>
    </source>
</reference>
<organism evidence="1 2">
    <name type="scientific">Candidatus Mycobacterium wuenschmannii</name>
    <dbReference type="NCBI Taxonomy" id="3027808"/>
    <lineage>
        <taxon>Bacteria</taxon>
        <taxon>Bacillati</taxon>
        <taxon>Actinomycetota</taxon>
        <taxon>Actinomycetes</taxon>
        <taxon>Mycobacteriales</taxon>
        <taxon>Mycobacteriaceae</taxon>
        <taxon>Mycobacterium</taxon>
    </lineage>
</organism>
<evidence type="ECO:0000313" key="2">
    <source>
        <dbReference type="Proteomes" id="UP001236585"/>
    </source>
</evidence>
<accession>A0ABY8W362</accession>
<proteinExistence type="predicted"/>
<sequence length="99" mass="11038">MCAGPDFFTAENAQAEFDNALRDAILLGRPHAVTCPTNLDDDTVWAINALAAEYPRPRFESIMAAFQEFAWQRNGTHRDMDRPAREAAIAEVVAKSGWK</sequence>
<gene>
    <name evidence="1" type="ORF">PT015_10370</name>
</gene>
<protein>
    <submittedName>
        <fullName evidence="1">Uncharacterized protein</fullName>
    </submittedName>
</protein>